<dbReference type="Pfam" id="PF07727">
    <property type="entry name" value="RVT_2"/>
    <property type="match status" value="1"/>
</dbReference>
<comment type="caution">
    <text evidence="9">The sequence shown here is derived from an EMBL/GenBank/DDBJ whole genome shotgun (WGS) entry which is preliminary data.</text>
</comment>
<dbReference type="Proteomes" id="UP001231189">
    <property type="component" value="Unassembled WGS sequence"/>
</dbReference>
<keyword evidence="3" id="KW-0064">Aspartyl protease</keyword>
<dbReference type="Pfam" id="PF25597">
    <property type="entry name" value="SH3_retrovirus"/>
    <property type="match status" value="1"/>
</dbReference>
<keyword evidence="5" id="KW-0175">Coiled coil</keyword>
<dbReference type="GO" id="GO:0046872">
    <property type="term" value="F:metal ion binding"/>
    <property type="evidence" value="ECO:0007669"/>
    <property type="project" value="UniProtKB-KW"/>
</dbReference>
<keyword evidence="2" id="KW-0479">Metal-binding</keyword>
<keyword evidence="7" id="KW-1133">Transmembrane helix</keyword>
<dbReference type="GO" id="GO:0015074">
    <property type="term" value="P:DNA integration"/>
    <property type="evidence" value="ECO:0007669"/>
    <property type="project" value="InterPro"/>
</dbReference>
<evidence type="ECO:0000256" key="6">
    <source>
        <dbReference type="SAM" id="MobiDB-lite"/>
    </source>
</evidence>
<dbReference type="PANTHER" id="PTHR42648:SF21">
    <property type="entry name" value="CYSTEINE-RICH RLK (RECEPTOR-LIKE PROTEIN KINASE) 8"/>
    <property type="match status" value="1"/>
</dbReference>
<feature type="region of interest" description="Disordered" evidence="6">
    <location>
        <begin position="1265"/>
        <end position="1288"/>
    </location>
</feature>
<protein>
    <recommendedName>
        <fullName evidence="8">Integrase catalytic domain-containing protein</fullName>
    </recommendedName>
</protein>
<evidence type="ECO:0000313" key="9">
    <source>
        <dbReference type="EMBL" id="KAK1649553.1"/>
    </source>
</evidence>
<feature type="compositionally biased region" description="Polar residues" evidence="6">
    <location>
        <begin position="1643"/>
        <end position="1659"/>
    </location>
</feature>
<feature type="coiled-coil region" evidence="5">
    <location>
        <begin position="654"/>
        <end position="764"/>
    </location>
</feature>
<dbReference type="GO" id="GO:0003676">
    <property type="term" value="F:nucleic acid binding"/>
    <property type="evidence" value="ECO:0007669"/>
    <property type="project" value="InterPro"/>
</dbReference>
<dbReference type="InterPro" id="IPR013103">
    <property type="entry name" value="RVT_2"/>
</dbReference>
<keyword evidence="1" id="KW-0645">Protease</keyword>
<feature type="compositionally biased region" description="Acidic residues" evidence="6">
    <location>
        <begin position="1265"/>
        <end position="1274"/>
    </location>
</feature>
<dbReference type="PANTHER" id="PTHR42648">
    <property type="entry name" value="TRANSPOSASE, PUTATIVE-RELATED"/>
    <property type="match status" value="1"/>
</dbReference>
<keyword evidence="4" id="KW-0378">Hydrolase</keyword>
<evidence type="ECO:0000313" key="10">
    <source>
        <dbReference type="Proteomes" id="UP001231189"/>
    </source>
</evidence>
<feature type="compositionally biased region" description="Basic residues" evidence="6">
    <location>
        <begin position="474"/>
        <end position="483"/>
    </location>
</feature>
<dbReference type="InterPro" id="IPR012337">
    <property type="entry name" value="RNaseH-like_sf"/>
</dbReference>
<dbReference type="EMBL" id="JAUUTY010000004">
    <property type="protein sequence ID" value="KAK1649553.1"/>
    <property type="molecule type" value="Genomic_DNA"/>
</dbReference>
<keyword evidence="7" id="KW-0812">Transmembrane</keyword>
<dbReference type="InterPro" id="IPR039537">
    <property type="entry name" value="Retrotran_Ty1/copia-like"/>
</dbReference>
<reference evidence="9" key="1">
    <citation type="submission" date="2023-07" db="EMBL/GenBank/DDBJ databases">
        <title>A chromosome-level genome assembly of Lolium multiflorum.</title>
        <authorList>
            <person name="Chen Y."/>
            <person name="Copetti D."/>
            <person name="Kolliker R."/>
            <person name="Studer B."/>
        </authorList>
    </citation>
    <scope>NUCLEOTIDE SEQUENCE</scope>
    <source>
        <strain evidence="9">02402/16</strain>
        <tissue evidence="9">Leaf</tissue>
    </source>
</reference>
<evidence type="ECO:0000256" key="5">
    <source>
        <dbReference type="SAM" id="Coils"/>
    </source>
</evidence>
<feature type="region of interest" description="Disordered" evidence="6">
    <location>
        <begin position="448"/>
        <end position="509"/>
    </location>
</feature>
<feature type="transmembrane region" description="Helical" evidence="7">
    <location>
        <begin position="113"/>
        <end position="133"/>
    </location>
</feature>
<evidence type="ECO:0000256" key="7">
    <source>
        <dbReference type="SAM" id="Phobius"/>
    </source>
</evidence>
<dbReference type="InterPro" id="IPR054722">
    <property type="entry name" value="PolX-like_BBD"/>
</dbReference>
<keyword evidence="7" id="KW-0472">Membrane</keyword>
<dbReference type="SUPFAM" id="SSF53098">
    <property type="entry name" value="Ribonuclease H-like"/>
    <property type="match status" value="1"/>
</dbReference>
<dbReference type="Gene3D" id="3.30.420.10">
    <property type="entry name" value="Ribonuclease H-like superfamily/Ribonuclease H"/>
    <property type="match status" value="1"/>
</dbReference>
<evidence type="ECO:0000256" key="2">
    <source>
        <dbReference type="ARBA" id="ARBA00022723"/>
    </source>
</evidence>
<dbReference type="Pfam" id="PF22936">
    <property type="entry name" value="Pol_BBD"/>
    <property type="match status" value="1"/>
</dbReference>
<keyword evidence="10" id="KW-1185">Reference proteome</keyword>
<feature type="compositionally biased region" description="Basic and acidic residues" evidence="6">
    <location>
        <begin position="852"/>
        <end position="861"/>
    </location>
</feature>
<dbReference type="InterPro" id="IPR043502">
    <property type="entry name" value="DNA/RNA_pol_sf"/>
</dbReference>
<evidence type="ECO:0000256" key="4">
    <source>
        <dbReference type="ARBA" id="ARBA00022801"/>
    </source>
</evidence>
<dbReference type="SUPFAM" id="SSF56672">
    <property type="entry name" value="DNA/RNA polymerases"/>
    <property type="match status" value="1"/>
</dbReference>
<name>A0AAD8SDC2_LOLMU</name>
<evidence type="ECO:0000256" key="1">
    <source>
        <dbReference type="ARBA" id="ARBA00022670"/>
    </source>
</evidence>
<feature type="region of interest" description="Disordered" evidence="6">
    <location>
        <begin position="1188"/>
        <end position="1240"/>
    </location>
</feature>
<dbReference type="PROSITE" id="PS50994">
    <property type="entry name" value="INTEGRASE"/>
    <property type="match status" value="1"/>
</dbReference>
<feature type="compositionally biased region" description="Polar residues" evidence="6">
    <location>
        <begin position="1188"/>
        <end position="1213"/>
    </location>
</feature>
<organism evidence="9 10">
    <name type="scientific">Lolium multiflorum</name>
    <name type="common">Italian ryegrass</name>
    <name type="synonym">Lolium perenne subsp. multiflorum</name>
    <dbReference type="NCBI Taxonomy" id="4521"/>
    <lineage>
        <taxon>Eukaryota</taxon>
        <taxon>Viridiplantae</taxon>
        <taxon>Streptophyta</taxon>
        <taxon>Embryophyta</taxon>
        <taxon>Tracheophyta</taxon>
        <taxon>Spermatophyta</taxon>
        <taxon>Magnoliopsida</taxon>
        <taxon>Liliopsida</taxon>
        <taxon>Poales</taxon>
        <taxon>Poaceae</taxon>
        <taxon>BOP clade</taxon>
        <taxon>Pooideae</taxon>
        <taxon>Poodae</taxon>
        <taxon>Poeae</taxon>
        <taxon>Poeae Chloroplast Group 2 (Poeae type)</taxon>
        <taxon>Loliodinae</taxon>
        <taxon>Loliinae</taxon>
        <taxon>Lolium</taxon>
    </lineage>
</organism>
<feature type="transmembrane region" description="Helical" evidence="7">
    <location>
        <begin position="81"/>
        <end position="107"/>
    </location>
</feature>
<dbReference type="GO" id="GO:0006508">
    <property type="term" value="P:proteolysis"/>
    <property type="evidence" value="ECO:0007669"/>
    <property type="project" value="UniProtKB-KW"/>
</dbReference>
<dbReference type="InterPro" id="IPR036397">
    <property type="entry name" value="RNaseH_sf"/>
</dbReference>
<feature type="compositionally biased region" description="Basic and acidic residues" evidence="6">
    <location>
        <begin position="448"/>
        <end position="460"/>
    </location>
</feature>
<proteinExistence type="predicted"/>
<accession>A0AAD8SDC2</accession>
<feature type="compositionally biased region" description="Low complexity" evidence="6">
    <location>
        <begin position="869"/>
        <end position="878"/>
    </location>
</feature>
<gene>
    <name evidence="9" type="ORF">QYE76_067358</name>
</gene>
<feature type="region of interest" description="Disordered" evidence="6">
    <location>
        <begin position="806"/>
        <end position="878"/>
    </location>
</feature>
<feature type="domain" description="Integrase catalytic" evidence="8">
    <location>
        <begin position="896"/>
        <end position="1079"/>
    </location>
</feature>
<evidence type="ECO:0000259" key="8">
    <source>
        <dbReference type="PROSITE" id="PS50994"/>
    </source>
</evidence>
<feature type="region of interest" description="Disordered" evidence="6">
    <location>
        <begin position="1640"/>
        <end position="1666"/>
    </location>
</feature>
<dbReference type="GO" id="GO:0004190">
    <property type="term" value="F:aspartic-type endopeptidase activity"/>
    <property type="evidence" value="ECO:0007669"/>
    <property type="project" value="UniProtKB-KW"/>
</dbReference>
<feature type="compositionally biased region" description="Basic residues" evidence="6">
    <location>
        <begin position="841"/>
        <end position="850"/>
    </location>
</feature>
<feature type="transmembrane region" description="Helical" evidence="7">
    <location>
        <begin position="145"/>
        <end position="165"/>
    </location>
</feature>
<evidence type="ECO:0000256" key="3">
    <source>
        <dbReference type="ARBA" id="ARBA00022750"/>
    </source>
</evidence>
<sequence>MGFMSWIRTAATNVSSACNAAVAATTAAAGSVTRAIGRAVDRVASAASSAYDAVKREAAAATRRVVKFFQRLSESKVARRILYVLAAVMAVAAVAAVVYLCLCFFPAGAMMMIGPGLGGLMILRPAFAAYPALYFSVLRFAGPAAAAFLFGYGAVAMPIVLAFAASNELWRIIQEGFKPYNPDKLTRREAVDSQLNNTALHMIQTSVGTKDLPRVRNYTTAKEAWDGLAASCIGSESTRRNKYNALKNKAEGFMRLPDEDHQDMYSRLLIVADDFRLIGATHINDSWIKEKYIECMMPYVPIDVKTLVGRECYSSLSSQDAVHEMQALKVLEQNSHDSLNRAIGMSKGNNLALVVNPLEEVHPQEQYRASWSMSYPEDLECHYHDHMAFHAKSFWVDPSKAKEDNIKRNHKSGFTSFGPKTRSCYNCDDKRHFIAECPYENRELHNGRLIPKDKSKESKGKYSKAPNKKFYNNKTKKGKRHPKVVLVTREEYSSDEVASSSDDEEGSSKEVAAIVTTNIPSSSLFESPNENPHIKNAHCFMATSSLDTSIVLSTQEEYSSGDDEVDDEEDATSNGLVALASLSTNSSSPSESPNEIIHVEEESCLMAKSSEVSSPSPSMPNISSDLGVDDASLKVKQEMLEFDEFLLNLQGINKKHVSNLMARLAQQNDMLEKKGQIEREDSLEIHALKNALEESQENIASLEERLENLEEPQDEINKLTKARDHARAKTKLLKKEKAKFGVDHEKLVKDLDELDKAHKALKSEYSLLSKSNEKLQIRLASYDVPSSSTPSCDHANIIEENARLKDELAKASSPQSKLSLDDILSKQRSNNGKEGLGYNAKAKKANKQKAKPAQEKKKDITNGEAPKGNTTNDDNARNANPHYVLFKDYYGDVYAKYVGPYDGYVAWSIWDYAAGGSKWVLDSGCTSHMTGGKNLVKELRPNINNITVSFGDNSTSETKYETQQILIDFATEVQRQHNLLIMAIRSDNGSEFKNYTLNDFLSDEGIRHQYSAAYTPQQNGVAERKNRTLMDMARSMMAEYKSRYNFWAEAISTACHSSNRLYLRKGLNKTPYEILTGNKPNISYFKVFGCKCFYKIKGVRLSKFAPKALEGIFVGYGAESHTYRVFDVSSGIIIESYSVKFEENDGSQVGKVDVCAGDEIPQDAIVRMGVGFFRPIEGHGVASREGLCSTTVEPSSSQHQQTPSLEANDAPTQEQEENPPSHEQDQGQDQPSIQDQPFDICTSPNIVQDQAHEVEHSQEIEEAQIEGQDGDPNDQVDQVTPPRPRKTKEEIEARRLARRDRILEIRGHTHDKVLGDVRAKVSTRRQLANFSNHHAYISVVEPKKVFEALEDSDWVDAMHEELNNFKRNKVWTLVEKPKECRNVIGTKWIFKNKQDEFGNIVRDKARLVAQGFSQVEGIDFGETYAPVARLESIRILLAYASHHNFKLQQMDVKSAFLNGPLHEEVYVKQPPGFEDLNFPNHVYKLDKALYGLKQAPRAWYEHLKELLVDRGFDVGLIDPTLFTKRVNGELFVCQLYVDDIIFGSTNKAFNDEFSKPMTDRFEMSMMGEMKFFLGFEIKQLREGTFINQAKYLQDMLKRFKMTELKGVATPMVTKCHLALDPNGSSKKRNKDSVDEIEEVFEQTRPTKLTARQQASQRQKTPAARGKNIHVSVKNMQYLEYKEIRDLNPYLTPRSNRVKDKRFHNKTQEEIFYEVYVPFKKGVTPQHAIDTGKMAASKYFAEAYAMCGEFGLYPIMELTKEYDVEMIHQFYATVHFDTDEAKTFRWMSSDKLLESNLAKFGSALGYPRLPGVDANGWRCHDSSFSQPREVLEPLYIKGWGIPGKSADLLPTWDIMLRVYRETIGPKGGNLDELHLYEVDLMANSFAKRGTGEKLDVMDYIYNEMWTCVMEKKLPAFAPYIMKLIEDTWVGSCQTSLIHSIPLNVTMHDVKVLRTKRHNSTIEDVPPRMRSHLAGLLSLLAA</sequence>
<dbReference type="InterPro" id="IPR001584">
    <property type="entry name" value="Integrase_cat-core"/>
</dbReference>
<dbReference type="InterPro" id="IPR057670">
    <property type="entry name" value="SH3_retrovirus"/>
</dbReference>